<feature type="domain" description="Actin interacting protein 3 C-terminal" evidence="3">
    <location>
        <begin position="245"/>
        <end position="575"/>
    </location>
</feature>
<dbReference type="GO" id="GO:0005737">
    <property type="term" value="C:cytoplasm"/>
    <property type="evidence" value="ECO:0007669"/>
    <property type="project" value="TreeGrafter"/>
</dbReference>
<reference evidence="4 5" key="1">
    <citation type="submission" date="2020-08" db="EMBL/GenBank/DDBJ databases">
        <authorList>
            <person name="Hejnol A."/>
        </authorList>
    </citation>
    <scope>NUCLEOTIDE SEQUENCE [LARGE SCALE GENOMIC DNA]</scope>
</reference>
<evidence type="ECO:0000256" key="2">
    <source>
        <dbReference type="SAM" id="MobiDB-lite"/>
    </source>
</evidence>
<organism evidence="4 5">
    <name type="scientific">Dimorphilus gyrociliatus</name>
    <dbReference type="NCBI Taxonomy" id="2664684"/>
    <lineage>
        <taxon>Eukaryota</taxon>
        <taxon>Metazoa</taxon>
        <taxon>Spiralia</taxon>
        <taxon>Lophotrochozoa</taxon>
        <taxon>Annelida</taxon>
        <taxon>Polychaeta</taxon>
        <taxon>Polychaeta incertae sedis</taxon>
        <taxon>Dinophilidae</taxon>
        <taxon>Dimorphilus</taxon>
    </lineage>
</organism>
<dbReference type="Proteomes" id="UP000549394">
    <property type="component" value="Unassembled WGS sequence"/>
</dbReference>
<feature type="compositionally biased region" description="Basic and acidic residues" evidence="2">
    <location>
        <begin position="1"/>
        <end position="14"/>
    </location>
</feature>
<dbReference type="Gene3D" id="1.20.58.1540">
    <property type="entry name" value="Actin interacting protein 3, C-terminal domain"/>
    <property type="match status" value="1"/>
</dbReference>
<feature type="compositionally biased region" description="Basic and acidic residues" evidence="2">
    <location>
        <begin position="124"/>
        <end position="151"/>
    </location>
</feature>
<comment type="caution">
    <text evidence="4">The sequence shown here is derived from an EMBL/GenBank/DDBJ whole genome shotgun (WGS) entry which is preliminary data.</text>
</comment>
<dbReference type="EMBL" id="CAJFCJ010000014">
    <property type="protein sequence ID" value="CAD5121389.1"/>
    <property type="molecule type" value="Genomic_DNA"/>
</dbReference>
<feature type="compositionally biased region" description="Basic and acidic residues" evidence="2">
    <location>
        <begin position="25"/>
        <end position="38"/>
    </location>
</feature>
<dbReference type="InterPro" id="IPR022782">
    <property type="entry name" value="AIP3-like_C"/>
</dbReference>
<feature type="compositionally biased region" description="Polar residues" evidence="2">
    <location>
        <begin position="361"/>
        <end position="373"/>
    </location>
</feature>
<accession>A0A7I8W149</accession>
<evidence type="ECO:0000313" key="5">
    <source>
        <dbReference type="Proteomes" id="UP000549394"/>
    </source>
</evidence>
<evidence type="ECO:0000313" key="4">
    <source>
        <dbReference type="EMBL" id="CAD5121389.1"/>
    </source>
</evidence>
<feature type="compositionally biased region" description="Polar residues" evidence="2">
    <location>
        <begin position="89"/>
        <end position="101"/>
    </location>
</feature>
<dbReference type="InterPro" id="IPR005613">
    <property type="entry name" value="AIP3_C"/>
</dbReference>
<protein>
    <submittedName>
        <fullName evidence="4">DgyrCDS9911</fullName>
    </submittedName>
</protein>
<dbReference type="InterPro" id="IPR051825">
    <property type="entry name" value="SRCIN1"/>
</dbReference>
<feature type="region of interest" description="Disordered" evidence="2">
    <location>
        <begin position="359"/>
        <end position="383"/>
    </location>
</feature>
<dbReference type="PANTHER" id="PTHR22741">
    <property type="entry name" value="P140CAP/SNIP-RELATED"/>
    <property type="match status" value="1"/>
</dbReference>
<gene>
    <name evidence="4" type="ORF">DGYR_LOCUS9349</name>
</gene>
<dbReference type="SMART" id="SM00806">
    <property type="entry name" value="AIP3"/>
    <property type="match status" value="1"/>
</dbReference>
<proteinExistence type="predicted"/>
<evidence type="ECO:0000256" key="1">
    <source>
        <dbReference type="ARBA" id="ARBA00023054"/>
    </source>
</evidence>
<sequence>MKDSTKPKSKEPRQKFKLNFIKKAKKDEQKTNNQKMEDDASDGGLSDYSQSTLKRLDSDSDTATEDCSTPKYTVRHIRAEDMVKRRSKSVTPPSNLESAQETPPRHRWTRTRNERANSASRANVEGRKHGLKASFDDVQRRVNGSSHEEHRRHTVTVSSSDVESIKSNSTSCSSVCDKRSVYEHLASAFPAHSEAIYGAYVKKNDHQVRNLTDEEEFRRNSRARCSLPVVKSTNKTLERPLGLVLLTCRNETKRATLPNEVTSMDTVRALFVRSFPSILSMSSNGWQNKRIYILDHTTNVYYELENVHDIHDRSVLKVVEVEPGESYPMNEPIYSVPHKYRQSTSPNYGIYATPSELGILSQPQGNSGSTTPTPRDPETQARMASMEAQLAHLTAWVQTAVKPDRPSSNCSSMISDSEIQPTSVYLNHLMSVQKEIQLLKSEQEQLKEKHLTNVRSMHDLFRDSFNKIQTVLGEHQCRKSEVEKIVDKLCTDKISLEKDLTDLELCVEEIRSDVLKHKCRVNLTEVSKLAIGLSGISKRMAEMKIGMPDVENRLKEAMTDELQTIVRAEKFITDEPDSIEKDLKRCKKVMTILSTLKRFVAGCTKNH</sequence>
<keyword evidence="5" id="KW-1185">Reference proteome</keyword>
<evidence type="ECO:0000259" key="3">
    <source>
        <dbReference type="SMART" id="SM00806"/>
    </source>
</evidence>
<name>A0A7I8W149_9ANNE</name>
<dbReference type="GO" id="GO:0005519">
    <property type="term" value="F:cytoskeletal regulatory protein binding"/>
    <property type="evidence" value="ECO:0007669"/>
    <property type="project" value="InterPro"/>
</dbReference>
<dbReference type="AlphaFoldDB" id="A0A7I8W149"/>
<feature type="region of interest" description="Disordered" evidence="2">
    <location>
        <begin position="1"/>
        <end position="162"/>
    </location>
</feature>
<dbReference type="Pfam" id="PF03915">
    <property type="entry name" value="AIP3"/>
    <property type="match status" value="1"/>
</dbReference>
<dbReference type="OrthoDB" id="6022652at2759"/>
<keyword evidence="1" id="KW-0175">Coiled coil</keyword>
<dbReference type="PANTHER" id="PTHR22741:SF10">
    <property type="entry name" value="COILED-COIL DOMAIN-CONTAINING PROTEIN CG32809"/>
    <property type="match status" value="1"/>
</dbReference>